<keyword evidence="1" id="KW-0472">Membrane</keyword>
<evidence type="ECO:0000313" key="2">
    <source>
        <dbReference type="EMBL" id="KRP60296.1"/>
    </source>
</evidence>
<gene>
    <name evidence="2" type="ORF">TU79_10630</name>
</gene>
<name>A0A0R2ZHX0_9PSED</name>
<dbReference type="Proteomes" id="UP000052019">
    <property type="component" value="Unassembled WGS sequence"/>
</dbReference>
<organism evidence="2 3">
    <name type="scientific">Pseudomonas trivialis</name>
    <dbReference type="NCBI Taxonomy" id="200450"/>
    <lineage>
        <taxon>Bacteria</taxon>
        <taxon>Pseudomonadati</taxon>
        <taxon>Pseudomonadota</taxon>
        <taxon>Gammaproteobacteria</taxon>
        <taxon>Pseudomonadales</taxon>
        <taxon>Pseudomonadaceae</taxon>
        <taxon>Pseudomonas</taxon>
    </lineage>
</organism>
<dbReference type="RefSeq" id="WP_057007947.1">
    <property type="nucleotide sequence ID" value="NZ_JYLK01000006.1"/>
</dbReference>
<dbReference type="EMBL" id="JYLK01000006">
    <property type="protein sequence ID" value="KRP60296.1"/>
    <property type="molecule type" value="Genomic_DNA"/>
</dbReference>
<evidence type="ECO:0000313" key="3">
    <source>
        <dbReference type="Proteomes" id="UP000052019"/>
    </source>
</evidence>
<reference evidence="2 3" key="1">
    <citation type="submission" date="2015-02" db="EMBL/GenBank/DDBJ databases">
        <title>Two Pseudomonas sp. nov. isolated from raw milk.</title>
        <authorList>
            <person name="Wenning M."/>
            <person name="von Neubeck M."/>
            <person name="Huptas C."/>
            <person name="Scherer S."/>
        </authorList>
    </citation>
    <scope>NUCLEOTIDE SEQUENCE [LARGE SCALE GENOMIC DNA]</scope>
    <source>
        <strain evidence="2 3">DSM 14937</strain>
    </source>
</reference>
<feature type="transmembrane region" description="Helical" evidence="1">
    <location>
        <begin position="65"/>
        <end position="84"/>
    </location>
</feature>
<protein>
    <submittedName>
        <fullName evidence="2">Uncharacterized protein</fullName>
    </submittedName>
</protein>
<keyword evidence="1" id="KW-1133">Transmembrane helix</keyword>
<feature type="transmembrane region" description="Helical" evidence="1">
    <location>
        <begin position="12"/>
        <end position="31"/>
    </location>
</feature>
<proteinExistence type="predicted"/>
<accession>A0A0R2ZHX0</accession>
<sequence>MRSAEKNISQPTRIPMAAIGIALSPAVAVLISPKNEYFLANFAGYWLPQAIILCVALLCKAPQGMLSGIAAAMALYLYLFDIWVTESMGWLIYFFSFPGVLIGALLAIFFTPSRKPFEAPKAFGFVALGIALNLAPFWFKIFF</sequence>
<feature type="transmembrane region" description="Helical" evidence="1">
    <location>
        <begin position="90"/>
        <end position="110"/>
    </location>
</feature>
<feature type="transmembrane region" description="Helical" evidence="1">
    <location>
        <begin position="37"/>
        <end position="58"/>
    </location>
</feature>
<dbReference type="OrthoDB" id="6904207at2"/>
<dbReference type="AlphaFoldDB" id="A0A0R2ZHX0"/>
<evidence type="ECO:0000256" key="1">
    <source>
        <dbReference type="SAM" id="Phobius"/>
    </source>
</evidence>
<keyword evidence="1" id="KW-0812">Transmembrane</keyword>
<comment type="caution">
    <text evidence="2">The sequence shown here is derived from an EMBL/GenBank/DDBJ whole genome shotgun (WGS) entry which is preliminary data.</text>
</comment>
<dbReference type="PATRIC" id="fig|200450.4.peg.4161"/>
<feature type="transmembrane region" description="Helical" evidence="1">
    <location>
        <begin position="122"/>
        <end position="139"/>
    </location>
</feature>